<evidence type="ECO:0000313" key="4">
    <source>
        <dbReference type="Proteomes" id="UP001321749"/>
    </source>
</evidence>
<keyword evidence="2" id="KW-0812">Transmembrane</keyword>
<reference evidence="3" key="1">
    <citation type="journal article" date="2023" name="Mol. Phylogenet. Evol.">
        <title>Genome-scale phylogeny and comparative genomics of the fungal order Sordariales.</title>
        <authorList>
            <person name="Hensen N."/>
            <person name="Bonometti L."/>
            <person name="Westerberg I."/>
            <person name="Brannstrom I.O."/>
            <person name="Guillou S."/>
            <person name="Cros-Aarteil S."/>
            <person name="Calhoun S."/>
            <person name="Haridas S."/>
            <person name="Kuo A."/>
            <person name="Mondo S."/>
            <person name="Pangilinan J."/>
            <person name="Riley R."/>
            <person name="LaButti K."/>
            <person name="Andreopoulos B."/>
            <person name="Lipzen A."/>
            <person name="Chen C."/>
            <person name="Yan M."/>
            <person name="Daum C."/>
            <person name="Ng V."/>
            <person name="Clum A."/>
            <person name="Steindorff A."/>
            <person name="Ohm R.A."/>
            <person name="Martin F."/>
            <person name="Silar P."/>
            <person name="Natvig D.O."/>
            <person name="Lalanne C."/>
            <person name="Gautier V."/>
            <person name="Ament-Velasquez S.L."/>
            <person name="Kruys A."/>
            <person name="Hutchinson M.I."/>
            <person name="Powell A.J."/>
            <person name="Barry K."/>
            <person name="Miller A.N."/>
            <person name="Grigoriev I.V."/>
            <person name="Debuchy R."/>
            <person name="Gladieux P."/>
            <person name="Hiltunen Thoren M."/>
            <person name="Johannesson H."/>
        </authorList>
    </citation>
    <scope>NUCLEOTIDE SEQUENCE</scope>
    <source>
        <strain evidence="3">PSN324</strain>
    </source>
</reference>
<feature type="region of interest" description="Disordered" evidence="1">
    <location>
        <begin position="247"/>
        <end position="271"/>
    </location>
</feature>
<keyword evidence="2" id="KW-0472">Membrane</keyword>
<evidence type="ECO:0000313" key="3">
    <source>
        <dbReference type="EMBL" id="KAK4462137.1"/>
    </source>
</evidence>
<dbReference type="EMBL" id="MU864977">
    <property type="protein sequence ID" value="KAK4462137.1"/>
    <property type="molecule type" value="Genomic_DNA"/>
</dbReference>
<evidence type="ECO:0000256" key="1">
    <source>
        <dbReference type="SAM" id="MobiDB-lite"/>
    </source>
</evidence>
<reference evidence="3" key="2">
    <citation type="submission" date="2023-06" db="EMBL/GenBank/DDBJ databases">
        <authorList>
            <consortium name="Lawrence Berkeley National Laboratory"/>
            <person name="Mondo S.J."/>
            <person name="Hensen N."/>
            <person name="Bonometti L."/>
            <person name="Westerberg I."/>
            <person name="Brannstrom I.O."/>
            <person name="Guillou S."/>
            <person name="Cros-Aarteil S."/>
            <person name="Calhoun S."/>
            <person name="Haridas S."/>
            <person name="Kuo A."/>
            <person name="Pangilinan J."/>
            <person name="Riley R."/>
            <person name="Labutti K."/>
            <person name="Andreopoulos B."/>
            <person name="Lipzen A."/>
            <person name="Chen C."/>
            <person name="Yanf M."/>
            <person name="Daum C."/>
            <person name="Ng V."/>
            <person name="Clum A."/>
            <person name="Steindorff A."/>
            <person name="Ohm R."/>
            <person name="Martin F."/>
            <person name="Silar P."/>
            <person name="Natvig D."/>
            <person name="Lalanne C."/>
            <person name="Gautier V."/>
            <person name="Ament-Velasquez S.L."/>
            <person name="Kruys A."/>
            <person name="Hutchinson M.I."/>
            <person name="Powell A.J."/>
            <person name="Barry K."/>
            <person name="Miller A.N."/>
            <person name="Grigoriev I.V."/>
            <person name="Debuchy R."/>
            <person name="Gladieux P."/>
            <person name="Thoren M.H."/>
            <person name="Johannesson H."/>
        </authorList>
    </citation>
    <scope>NUCLEOTIDE SEQUENCE</scope>
    <source>
        <strain evidence="3">PSN324</strain>
    </source>
</reference>
<keyword evidence="4" id="KW-1185">Reference proteome</keyword>
<evidence type="ECO:0000256" key="2">
    <source>
        <dbReference type="SAM" id="Phobius"/>
    </source>
</evidence>
<accession>A0AAV9HMQ4</accession>
<organism evidence="3 4">
    <name type="scientific">Cladorrhinum samala</name>
    <dbReference type="NCBI Taxonomy" id="585594"/>
    <lineage>
        <taxon>Eukaryota</taxon>
        <taxon>Fungi</taxon>
        <taxon>Dikarya</taxon>
        <taxon>Ascomycota</taxon>
        <taxon>Pezizomycotina</taxon>
        <taxon>Sordariomycetes</taxon>
        <taxon>Sordariomycetidae</taxon>
        <taxon>Sordariales</taxon>
        <taxon>Podosporaceae</taxon>
        <taxon>Cladorrhinum</taxon>
    </lineage>
</organism>
<feature type="transmembrane region" description="Helical" evidence="2">
    <location>
        <begin position="224"/>
        <end position="242"/>
    </location>
</feature>
<dbReference type="AlphaFoldDB" id="A0AAV9HMQ4"/>
<feature type="region of interest" description="Disordered" evidence="1">
    <location>
        <begin position="186"/>
        <end position="207"/>
    </location>
</feature>
<feature type="region of interest" description="Disordered" evidence="1">
    <location>
        <begin position="40"/>
        <end position="68"/>
    </location>
</feature>
<sequence length="304" mass="31257">MARRLHILDSTFAAGRPLLESRAAAAGRINMPPVRAAELEIEADNSGSSEDTDNDTDAEPEEHWDPAPDEIRASTTSIISHSAVRPVAVTAITTTTRLPASALTPTFEVPSHGTSSPCLPIRSTARSPVSESIRSRPGPPIPLIVATTTTTSTTTPAPAASQPTPQQLPGPTTFLTLTVTRDELGGLPAATGPVGPDGANPGSAGAQLPSGHGSNLLKVGGSTVLAGAVITAGIFLLVRYAMKVRQRKKWESDGGEEEEGEEESKREKNSVAAVGVGLQQQVVSGPAAAAQVLSQAGAHHAGFL</sequence>
<feature type="region of interest" description="Disordered" evidence="1">
    <location>
        <begin position="150"/>
        <end position="169"/>
    </location>
</feature>
<protein>
    <submittedName>
        <fullName evidence="3">Uncharacterized protein</fullName>
    </submittedName>
</protein>
<dbReference type="Proteomes" id="UP001321749">
    <property type="component" value="Unassembled WGS sequence"/>
</dbReference>
<feature type="compositionally biased region" description="Acidic residues" evidence="1">
    <location>
        <begin position="50"/>
        <end position="60"/>
    </location>
</feature>
<proteinExistence type="predicted"/>
<name>A0AAV9HMQ4_9PEZI</name>
<feature type="compositionally biased region" description="Acidic residues" evidence="1">
    <location>
        <begin position="253"/>
        <end position="262"/>
    </location>
</feature>
<comment type="caution">
    <text evidence="3">The sequence shown here is derived from an EMBL/GenBank/DDBJ whole genome shotgun (WGS) entry which is preliminary data.</text>
</comment>
<feature type="region of interest" description="Disordered" evidence="1">
    <location>
        <begin position="108"/>
        <end position="142"/>
    </location>
</feature>
<keyword evidence="2" id="KW-1133">Transmembrane helix</keyword>
<gene>
    <name evidence="3" type="ORF">QBC42DRAFT_251808</name>
</gene>